<evidence type="ECO:0000313" key="2">
    <source>
        <dbReference type="Proteomes" id="UP001642409"/>
    </source>
</evidence>
<evidence type="ECO:0000313" key="1">
    <source>
        <dbReference type="EMBL" id="CAL6027438.1"/>
    </source>
</evidence>
<proteinExistence type="predicted"/>
<sequence length="121" mass="14041">MFFELSQFSRSLMQNSFSFFLVSAQLSLPAAQVKTESNFSQPKQIFRFSTQQFIDWGKLQEPVELLVLSEVDRDVVDPVRGRQRALQSALIVIMQFIQKQNKVGNRILTINRLIPMEFVTQ</sequence>
<protein>
    <submittedName>
        <fullName evidence="1">Hypothetical_protein</fullName>
    </submittedName>
</protein>
<dbReference type="EMBL" id="CAXDID020000105">
    <property type="protein sequence ID" value="CAL6027438.1"/>
    <property type="molecule type" value="Genomic_DNA"/>
</dbReference>
<accession>A0ABP1IZR6</accession>
<name>A0ABP1IZR6_9EUKA</name>
<organism evidence="1 2">
    <name type="scientific">Hexamita inflata</name>
    <dbReference type="NCBI Taxonomy" id="28002"/>
    <lineage>
        <taxon>Eukaryota</taxon>
        <taxon>Metamonada</taxon>
        <taxon>Diplomonadida</taxon>
        <taxon>Hexamitidae</taxon>
        <taxon>Hexamitinae</taxon>
        <taxon>Hexamita</taxon>
    </lineage>
</organism>
<comment type="caution">
    <text evidence="1">The sequence shown here is derived from an EMBL/GenBank/DDBJ whole genome shotgun (WGS) entry which is preliminary data.</text>
</comment>
<dbReference type="Proteomes" id="UP001642409">
    <property type="component" value="Unassembled WGS sequence"/>
</dbReference>
<reference evidence="1 2" key="1">
    <citation type="submission" date="2024-07" db="EMBL/GenBank/DDBJ databases">
        <authorList>
            <person name="Akdeniz Z."/>
        </authorList>
    </citation>
    <scope>NUCLEOTIDE SEQUENCE [LARGE SCALE GENOMIC DNA]</scope>
</reference>
<gene>
    <name evidence="1" type="ORF">HINF_LOCUS31321</name>
</gene>
<keyword evidence="2" id="KW-1185">Reference proteome</keyword>